<accession>A0ABV8SDN9</accession>
<dbReference type="Proteomes" id="UP001595755">
    <property type="component" value="Unassembled WGS sequence"/>
</dbReference>
<dbReference type="EMBL" id="JBHSED010000038">
    <property type="protein sequence ID" value="MFC4305436.1"/>
    <property type="molecule type" value="Genomic_DNA"/>
</dbReference>
<proteinExistence type="predicted"/>
<dbReference type="Gene3D" id="1.10.357.10">
    <property type="entry name" value="Tetracycline Repressor, domain 2"/>
    <property type="match status" value="1"/>
</dbReference>
<dbReference type="SUPFAM" id="SSF46689">
    <property type="entry name" value="Homeodomain-like"/>
    <property type="match status" value="1"/>
</dbReference>
<sequence length="204" mass="23233">MMKQGLRELKREATAHALAEAAFQLAIEHGLDGFVVEDVVQRAGYSRRTFANHYSCKEEAVAMAAFPFHGFDEFVDVVEKLPENSTPLDVMYQFTRMRLTERVICDMRQLVLLSKSYPTLKPYILNVLHQFQVAAQQLLHDLFQARYPKEYTHLLAGSMMAAVAPLFNGDIEVLFPGQEAVEGTTAMPFDQYLDKLFGYLRNGF</sequence>
<evidence type="ECO:0000313" key="4">
    <source>
        <dbReference type="Proteomes" id="UP001595755"/>
    </source>
</evidence>
<keyword evidence="4" id="KW-1185">Reference proteome</keyword>
<evidence type="ECO:0000259" key="2">
    <source>
        <dbReference type="Pfam" id="PF00440"/>
    </source>
</evidence>
<dbReference type="InterPro" id="IPR009057">
    <property type="entry name" value="Homeodomain-like_sf"/>
</dbReference>
<dbReference type="Pfam" id="PF00440">
    <property type="entry name" value="TetR_N"/>
    <property type="match status" value="1"/>
</dbReference>
<dbReference type="RefSeq" id="WP_204604320.1">
    <property type="nucleotide sequence ID" value="NZ_JBHSED010000038.1"/>
</dbReference>
<gene>
    <name evidence="3" type="ORF">ACFO1S_18560</name>
</gene>
<protein>
    <submittedName>
        <fullName evidence="3">TetR/AcrR family transcriptional regulator</fullName>
    </submittedName>
</protein>
<comment type="caution">
    <text evidence="3">The sequence shown here is derived from an EMBL/GenBank/DDBJ whole genome shotgun (WGS) entry which is preliminary data.</text>
</comment>
<reference evidence="4" key="1">
    <citation type="journal article" date="2019" name="Int. J. Syst. Evol. Microbiol.">
        <title>The Global Catalogue of Microorganisms (GCM) 10K type strain sequencing project: providing services to taxonomists for standard genome sequencing and annotation.</title>
        <authorList>
            <consortium name="The Broad Institute Genomics Platform"/>
            <consortium name="The Broad Institute Genome Sequencing Center for Infectious Disease"/>
            <person name="Wu L."/>
            <person name="Ma J."/>
        </authorList>
    </citation>
    <scope>NUCLEOTIDE SEQUENCE [LARGE SCALE GENOMIC DNA]</scope>
    <source>
        <strain evidence="4">CGMCC 4.1641</strain>
    </source>
</reference>
<keyword evidence="1" id="KW-0238">DNA-binding</keyword>
<evidence type="ECO:0000313" key="3">
    <source>
        <dbReference type="EMBL" id="MFC4305436.1"/>
    </source>
</evidence>
<organism evidence="3 4">
    <name type="scientific">Cohnella boryungensis</name>
    <dbReference type="NCBI Taxonomy" id="768479"/>
    <lineage>
        <taxon>Bacteria</taxon>
        <taxon>Bacillati</taxon>
        <taxon>Bacillota</taxon>
        <taxon>Bacilli</taxon>
        <taxon>Bacillales</taxon>
        <taxon>Paenibacillaceae</taxon>
        <taxon>Cohnella</taxon>
    </lineage>
</organism>
<name>A0ABV8SDN9_9BACL</name>
<evidence type="ECO:0000256" key="1">
    <source>
        <dbReference type="ARBA" id="ARBA00023125"/>
    </source>
</evidence>
<dbReference type="InterPro" id="IPR001647">
    <property type="entry name" value="HTH_TetR"/>
</dbReference>
<feature type="domain" description="HTH tetR-type" evidence="2">
    <location>
        <begin position="20"/>
        <end position="59"/>
    </location>
</feature>